<organism evidence="1 2">
    <name type="scientific">Mangrovibacter phragmitis</name>
    <dbReference type="NCBI Taxonomy" id="1691903"/>
    <lineage>
        <taxon>Bacteria</taxon>
        <taxon>Pseudomonadati</taxon>
        <taxon>Pseudomonadota</taxon>
        <taxon>Gammaproteobacteria</taxon>
        <taxon>Enterobacterales</taxon>
        <taxon>Enterobacteriaceae</taxon>
        <taxon>Mangrovibacter</taxon>
    </lineage>
</organism>
<sequence>MTDNWTHNPRVNLRLSRSVSAAILGDIKALLPNEGIQIFINELDDENYATLECQQNDAIAALLVPIIVVWRQLGYIGQIVWQSGQITRDVTTATQFQLLSLMKTPLALFIIRQV</sequence>
<evidence type="ECO:0000313" key="1">
    <source>
        <dbReference type="EMBL" id="OAT78368.1"/>
    </source>
</evidence>
<reference evidence="2" key="1">
    <citation type="submission" date="2016-05" db="EMBL/GenBank/DDBJ databases">
        <authorList>
            <person name="Behera P."/>
            <person name="Vaishampayan P."/>
            <person name="Singh N."/>
            <person name="Raina V."/>
            <person name="Suar M."/>
            <person name="Pattnaik A."/>
            <person name="Rastogi G."/>
        </authorList>
    </citation>
    <scope>NUCLEOTIDE SEQUENCE [LARGE SCALE GENOMIC DNA]</scope>
    <source>
        <strain evidence="2">MP23</strain>
    </source>
</reference>
<dbReference type="STRING" id="1691903.A9B99_01125"/>
<keyword evidence="2" id="KW-1185">Reference proteome</keyword>
<gene>
    <name evidence="1" type="ORF">A9B99_01125</name>
</gene>
<comment type="caution">
    <text evidence="1">The sequence shown here is derived from an EMBL/GenBank/DDBJ whole genome shotgun (WGS) entry which is preliminary data.</text>
</comment>
<evidence type="ECO:0000313" key="2">
    <source>
        <dbReference type="Proteomes" id="UP000078225"/>
    </source>
</evidence>
<accession>A0A1B7L7R5</accession>
<proteinExistence type="predicted"/>
<dbReference type="AlphaFoldDB" id="A0A1B7L7R5"/>
<protein>
    <submittedName>
        <fullName evidence="1">Uncharacterized protein</fullName>
    </submittedName>
</protein>
<dbReference type="Proteomes" id="UP000078225">
    <property type="component" value="Unassembled WGS sequence"/>
</dbReference>
<dbReference type="OrthoDB" id="6519936at2"/>
<dbReference type="EMBL" id="LYRP01000001">
    <property type="protein sequence ID" value="OAT78368.1"/>
    <property type="molecule type" value="Genomic_DNA"/>
</dbReference>
<name>A0A1B7L7R5_9ENTR</name>
<dbReference type="RefSeq" id="WP_064593842.1">
    <property type="nucleotide sequence ID" value="NZ_CP134782.1"/>
</dbReference>